<dbReference type="InterPro" id="IPR012347">
    <property type="entry name" value="Ferritin-like"/>
</dbReference>
<dbReference type="Proteomes" id="UP000799092">
    <property type="component" value="Unassembled WGS sequence"/>
</dbReference>
<comment type="caution">
    <text evidence="1">The sequence shown here is derived from an EMBL/GenBank/DDBJ whole genome shotgun (WGS) entry which is preliminary data.</text>
</comment>
<keyword evidence="2" id="KW-1185">Reference proteome</keyword>
<evidence type="ECO:0000313" key="2">
    <source>
        <dbReference type="Proteomes" id="UP000799092"/>
    </source>
</evidence>
<dbReference type="Gene3D" id="1.20.1260.10">
    <property type="match status" value="1"/>
</dbReference>
<name>A0A6A8DB34_9BACI</name>
<dbReference type="RefSeq" id="WP_153734735.1">
    <property type="nucleotide sequence ID" value="NZ_WJNG01000001.1"/>
</dbReference>
<dbReference type="OrthoDB" id="1934429at2"/>
<dbReference type="Pfam" id="PF11553">
    <property type="entry name" value="DUF3231"/>
    <property type="match status" value="1"/>
</dbReference>
<sequence length="182" mass="20413">MATIFESIKDYLQMTTDNESKTPLHVGEVMSCWLYLTLMNEATIYIQIGLNTTIDDEVKKILKDSLKQCEKQGQRVKAFMKAEGVHLPSTSEQRPDSDPNGVPLGAKLTDDEIMNGLSIKTVTSTLHCAGAASQCIRNDVATMFMECMLEKMKFGVTLKKLMRKRGWIKVPPYYYPPGAPNN</sequence>
<accession>A0A6A8DB34</accession>
<dbReference type="InterPro" id="IPR021617">
    <property type="entry name" value="DUF3231"/>
</dbReference>
<dbReference type="EMBL" id="WJNG01000001">
    <property type="protein sequence ID" value="MRH41059.1"/>
    <property type="molecule type" value="Genomic_DNA"/>
</dbReference>
<proteinExistence type="predicted"/>
<dbReference type="AlphaFoldDB" id="A0A6A8DB34"/>
<gene>
    <name evidence="1" type="ORF">GH741_00035</name>
</gene>
<organism evidence="1 2">
    <name type="scientific">Aquibacillus halophilus</name>
    <dbReference type="NCBI Taxonomy" id="930132"/>
    <lineage>
        <taxon>Bacteria</taxon>
        <taxon>Bacillati</taxon>
        <taxon>Bacillota</taxon>
        <taxon>Bacilli</taxon>
        <taxon>Bacillales</taxon>
        <taxon>Bacillaceae</taxon>
        <taxon>Aquibacillus</taxon>
    </lineage>
</organism>
<reference evidence="1" key="1">
    <citation type="submission" date="2019-11" db="EMBL/GenBank/DDBJ databases">
        <authorList>
            <person name="Li J."/>
        </authorList>
    </citation>
    <scope>NUCLEOTIDE SEQUENCE</scope>
    <source>
        <strain evidence="1">B6B</strain>
    </source>
</reference>
<evidence type="ECO:0000313" key="1">
    <source>
        <dbReference type="EMBL" id="MRH41059.1"/>
    </source>
</evidence>
<protein>
    <submittedName>
        <fullName evidence="1">DUF3231 family protein</fullName>
    </submittedName>
</protein>